<evidence type="ECO:0000259" key="3">
    <source>
        <dbReference type="Pfam" id="PF25137"/>
    </source>
</evidence>
<dbReference type="PANTHER" id="PTHR11496:SF83">
    <property type="entry name" value="HYDROXYACID-OXOACID TRANSHYDROGENASE, MITOCHONDRIAL"/>
    <property type="match status" value="1"/>
</dbReference>
<dbReference type="Gene3D" id="1.20.1090.10">
    <property type="entry name" value="Dehydroquinate synthase-like - alpha domain"/>
    <property type="match status" value="1"/>
</dbReference>
<feature type="domain" description="Fe-containing alcohol dehydrogenase-like C-terminal" evidence="3">
    <location>
        <begin position="183"/>
        <end position="347"/>
    </location>
</feature>
<organism evidence="4 5">
    <name type="scientific">Parendozoicomonas haliclonae</name>
    <dbReference type="NCBI Taxonomy" id="1960125"/>
    <lineage>
        <taxon>Bacteria</taxon>
        <taxon>Pseudomonadati</taxon>
        <taxon>Pseudomonadota</taxon>
        <taxon>Gammaproteobacteria</taxon>
        <taxon>Oceanospirillales</taxon>
        <taxon>Endozoicomonadaceae</taxon>
        <taxon>Parendozoicomonas</taxon>
    </lineage>
</organism>
<reference evidence="4 5" key="1">
    <citation type="submission" date="2017-03" db="EMBL/GenBank/DDBJ databases">
        <authorList>
            <person name="Afonso C.L."/>
            <person name="Miller P.J."/>
            <person name="Scott M.A."/>
            <person name="Spackman E."/>
            <person name="Goraichik I."/>
            <person name="Dimitrov K.M."/>
            <person name="Suarez D.L."/>
            <person name="Swayne D.E."/>
        </authorList>
    </citation>
    <scope>NUCLEOTIDE SEQUENCE [LARGE SCALE GENOMIC DNA]</scope>
    <source>
        <strain evidence="4">SB41UT1</strain>
    </source>
</reference>
<dbReference type="GO" id="GO:0046872">
    <property type="term" value="F:metal ion binding"/>
    <property type="evidence" value="ECO:0007669"/>
    <property type="project" value="InterPro"/>
</dbReference>
<keyword evidence="1 4" id="KW-0560">Oxidoreductase</keyword>
<dbReference type="InterPro" id="IPR039697">
    <property type="entry name" value="Alcohol_dehydrogenase_Fe"/>
</dbReference>
<name>A0A1X7AGX8_9GAMM</name>
<dbReference type="EC" id="1.1.1.244" evidence="4"/>
<dbReference type="EMBL" id="FWPT01000003">
    <property type="protein sequence ID" value="SMA41583.1"/>
    <property type="molecule type" value="Genomic_DNA"/>
</dbReference>
<dbReference type="InterPro" id="IPR056798">
    <property type="entry name" value="ADH_Fe_C"/>
</dbReference>
<protein>
    <submittedName>
        <fullName evidence="4">NAD-dependent methanol dehydrogenase</fullName>
        <ecNumber evidence="4">1.1.1.244</ecNumber>
    </submittedName>
</protein>
<dbReference type="Pfam" id="PF00465">
    <property type="entry name" value="Fe-ADH"/>
    <property type="match status" value="1"/>
</dbReference>
<accession>A0A1X7AGX8</accession>
<dbReference type="GO" id="GO:0050093">
    <property type="term" value="F:methanol dehydrogenase (NAD+) activity"/>
    <property type="evidence" value="ECO:0007669"/>
    <property type="project" value="UniProtKB-EC"/>
</dbReference>
<dbReference type="Proteomes" id="UP000196573">
    <property type="component" value="Unassembled WGS sequence"/>
</dbReference>
<dbReference type="PANTHER" id="PTHR11496">
    <property type="entry name" value="ALCOHOL DEHYDROGENASE"/>
    <property type="match status" value="1"/>
</dbReference>
<keyword evidence="5" id="KW-1185">Reference proteome</keyword>
<gene>
    <name evidence="4" type="primary">mdh_1</name>
    <name evidence="4" type="ORF">EHSB41UT_01276</name>
</gene>
<dbReference type="CDD" id="cd08182">
    <property type="entry name" value="HEPD"/>
    <property type="match status" value="1"/>
</dbReference>
<evidence type="ECO:0000313" key="5">
    <source>
        <dbReference type="Proteomes" id="UP000196573"/>
    </source>
</evidence>
<dbReference type="Gene3D" id="3.40.50.1970">
    <property type="match status" value="1"/>
</dbReference>
<dbReference type="Pfam" id="PF25137">
    <property type="entry name" value="ADH_Fe_C"/>
    <property type="match status" value="1"/>
</dbReference>
<evidence type="ECO:0000313" key="4">
    <source>
        <dbReference type="EMBL" id="SMA41583.1"/>
    </source>
</evidence>
<feature type="domain" description="Alcohol dehydrogenase iron-type/glycerol dehydrogenase GldA" evidence="2">
    <location>
        <begin position="7"/>
        <end position="172"/>
    </location>
</feature>
<dbReference type="InterPro" id="IPR001670">
    <property type="entry name" value="ADH_Fe/GldA"/>
</dbReference>
<dbReference type="GO" id="GO:0017000">
    <property type="term" value="P:antibiotic biosynthetic process"/>
    <property type="evidence" value="ECO:0007669"/>
    <property type="project" value="InterPro"/>
</dbReference>
<sequence>MWTYANPVAIYAGAGSLGKLEELVGARRYGVVTYDSAYSRTLTQQVTDIIGRPPDLVINGVQEDPSLTHLAELHSQFQAAGLRPEIMIALGGGSVIDACKVLVACSDSSTKLWDIVLGRQSIKKVVDYIAVPTTAGTGSEVTCWATVWDPEGQRKYSLSDPLLYAEAAVLEPELTSSLPRSVTIHSALDALSHTFESLWNKNRNPVSRLYAVQAAKKILHSLSEVVEDKIDLDVRRGLQEGALLAGLAFSNTRTAIAHSLSYLVTLERSMPHGVACSFTLPVIIRACAEDDYFLRCVEDILGCSCWEAAALLEELLLDLGVKVHPADYGYGEADWMSVVDRAAEQERGKNYSGDIGELKACFQAQYRSVS</sequence>
<proteinExistence type="predicted"/>
<dbReference type="PROSITE" id="PS00913">
    <property type="entry name" value="ADH_IRON_1"/>
    <property type="match status" value="1"/>
</dbReference>
<dbReference type="OrthoDB" id="9815791at2"/>
<dbReference type="InterPro" id="IPR035873">
    <property type="entry name" value="PhpC"/>
</dbReference>
<dbReference type="SUPFAM" id="SSF56796">
    <property type="entry name" value="Dehydroquinate synthase-like"/>
    <property type="match status" value="1"/>
</dbReference>
<evidence type="ECO:0000256" key="1">
    <source>
        <dbReference type="ARBA" id="ARBA00023002"/>
    </source>
</evidence>
<evidence type="ECO:0000259" key="2">
    <source>
        <dbReference type="Pfam" id="PF00465"/>
    </source>
</evidence>
<dbReference type="AlphaFoldDB" id="A0A1X7AGX8"/>
<dbReference type="InterPro" id="IPR018211">
    <property type="entry name" value="ADH_Fe_CS"/>
</dbReference>
<dbReference type="RefSeq" id="WP_087108078.1">
    <property type="nucleotide sequence ID" value="NZ_CBCSCN010000009.1"/>
</dbReference>